<evidence type="ECO:0000313" key="2">
    <source>
        <dbReference type="EMBL" id="QNH95889.1"/>
    </source>
</evidence>
<feature type="region of interest" description="Disordered" evidence="1">
    <location>
        <begin position="166"/>
        <end position="218"/>
    </location>
</feature>
<organism evidence="2 3">
    <name type="scientific">Corynebacterium anserum</name>
    <dbReference type="NCBI Taxonomy" id="2684406"/>
    <lineage>
        <taxon>Bacteria</taxon>
        <taxon>Bacillati</taxon>
        <taxon>Actinomycetota</taxon>
        <taxon>Actinomycetes</taxon>
        <taxon>Mycobacteriales</taxon>
        <taxon>Corynebacteriaceae</taxon>
        <taxon>Corynebacterium</taxon>
    </lineage>
</organism>
<gene>
    <name evidence="2" type="ORF">GP473_03630</name>
</gene>
<accession>A0A7G7YN19</accession>
<dbReference type="KEGG" id="cans:GP473_03630"/>
<sequence>MAQTIDSLLRDSAAAAAAGDTRLSWELINNYAREFWLVDESEIPSDYRGEFYSVRAAAADWLGLSDEAVLALQALEEWAKSNGKHDVALVAAAHLAYQALNQSEHAVYHLPEAAQLLSDIAERFSQWRPDNDSLTIAEDPKLTWRSVSKQQATALTTAATTAHTVASNIAADPSRIPSPTKNSPGAESPLHGPSQSQHRAQDSVSHHTPSDSGSRHTPYAAIDVSALRDFFRSMVHRFGRNPASSTEEMLWFAQEHWSCGRKDRARDIALDVLRVAETVAPKYEAHFMLGHFAMLDLLDVAEKEQLSEHFDATPQHDAQRLEEQVAVHWGECAELALAMGAPVMALERAELACRMLSSLGKEGETWSLASRMLDATEGIPICPALLNMRAMLAQAAFMAGLHQEAWDNARSIAEWSELTPDVQRTITCYTIATFAGLELGLDEEVLTIQLRRAALYEQCGELISASHILQSVAVAESMEFEEAHSLMSRAYELLDKAASHQYQSRHADEETLVWNRAEWNLTMTHVVLNEREVVAHSRRAAELFRRASDPIKEASAWLTMAGGLIALRLPDDADKAINRATACLPDLDVWLHNVDEDFDPVINELINHYRYILDFRRAQ</sequence>
<reference evidence="2 3" key="1">
    <citation type="submission" date="2019-12" db="EMBL/GenBank/DDBJ databases">
        <title>Corynebacterium sp. nov., isolated from feces of the Anser Albifrons in China.</title>
        <authorList>
            <person name="Liu Q."/>
        </authorList>
    </citation>
    <scope>NUCLEOTIDE SEQUENCE [LARGE SCALE GENOMIC DNA]</scope>
    <source>
        <strain evidence="2 3">23H37-10</strain>
    </source>
</reference>
<evidence type="ECO:0000313" key="3">
    <source>
        <dbReference type="Proteomes" id="UP000515275"/>
    </source>
</evidence>
<keyword evidence="3" id="KW-1185">Reference proteome</keyword>
<evidence type="ECO:0000256" key="1">
    <source>
        <dbReference type="SAM" id="MobiDB-lite"/>
    </source>
</evidence>
<dbReference type="AlphaFoldDB" id="A0A7G7YN19"/>
<name>A0A7G7YN19_9CORY</name>
<protein>
    <submittedName>
        <fullName evidence="2">Uncharacterized protein</fullName>
    </submittedName>
</protein>
<dbReference type="Proteomes" id="UP000515275">
    <property type="component" value="Chromosome"/>
</dbReference>
<dbReference type="EMBL" id="CP046883">
    <property type="protein sequence ID" value="QNH95889.1"/>
    <property type="molecule type" value="Genomic_DNA"/>
</dbReference>
<dbReference type="RefSeq" id="WP_186277159.1">
    <property type="nucleotide sequence ID" value="NZ_CP046883.1"/>
</dbReference>
<feature type="compositionally biased region" description="Basic and acidic residues" evidence="1">
    <location>
        <begin position="199"/>
        <end position="209"/>
    </location>
</feature>
<proteinExistence type="predicted"/>